<feature type="transmembrane region" description="Helical" evidence="2">
    <location>
        <begin position="208"/>
        <end position="227"/>
    </location>
</feature>
<feature type="transmembrane region" description="Helical" evidence="2">
    <location>
        <begin position="363"/>
        <end position="384"/>
    </location>
</feature>
<feature type="region of interest" description="Disordered" evidence="1">
    <location>
        <begin position="1"/>
        <end position="30"/>
    </location>
</feature>
<sequence length="567" mass="61914">MAETCNKERGRSDGRGESDAENEASTPLTNAEAVRGAEVQWRRVPPDGGWGWVVTLGGAVSAMLIPMLSPCFGILFSPPLLASGASTSTIAIIFNTFMVMWKVTGTLIGSLVKEFGYRKVAMTGNLIVVCSMVACAFSTSPGYILIFFSLCCGFGAGLSSTRFLILAQYFDKRRGLANACLTAGVGLGHFLNPLFIRFLQKEYSYRGATLIIGGFIFHGVAAAALYHPVEWHMKVVRDDTQSQGTGEKPLMSGNASEENEDLEEIHLKKVENKEPPKLQTPTVLRLKSRERHDSLTSQTSEDSARYQPLTLSSLDLSSVASLPVSQDEEPEQDKSPLPESESRIRAVYHTIIRVLRSVVKDISILRSPVAVIIGLSATFCVSGHTNFTMMVPFALQAAGHSLETAAWSISTAGIANLVVRTSVSVMSDKKWFNMRICYMSSIVSLAFSIFLFTFMTDVVSITVVMSLMGCSVGGFQGMNNLLMARTIGLERLTSMFSTTSLLVGIGSMSIGPFVGRIRDITESYAISMRVLSCFIFSSFLLWLFMPAAQGYEERRKEGQRDAPKNPL</sequence>
<feature type="transmembrane region" description="Helical" evidence="2">
    <location>
        <begin position="494"/>
        <end position="514"/>
    </location>
</feature>
<evidence type="ECO:0000256" key="2">
    <source>
        <dbReference type="SAM" id="Phobius"/>
    </source>
</evidence>
<feature type="compositionally biased region" description="Basic and acidic residues" evidence="1">
    <location>
        <begin position="1"/>
        <end position="18"/>
    </location>
</feature>
<dbReference type="PANTHER" id="PTHR11360:SF306">
    <property type="entry name" value="RE01051P"/>
    <property type="match status" value="1"/>
</dbReference>
<dbReference type="EMBL" id="QCYY01001185">
    <property type="protein sequence ID" value="ROT79829.1"/>
    <property type="molecule type" value="Genomic_DNA"/>
</dbReference>
<dbReference type="GO" id="GO:0008028">
    <property type="term" value="F:monocarboxylic acid transmembrane transporter activity"/>
    <property type="evidence" value="ECO:0007669"/>
    <property type="project" value="TreeGrafter"/>
</dbReference>
<feature type="transmembrane region" description="Helical" evidence="2">
    <location>
        <begin position="88"/>
        <end position="108"/>
    </location>
</feature>
<comment type="caution">
    <text evidence="3">The sequence shown here is derived from an EMBL/GenBank/DDBJ whole genome shotgun (WGS) entry which is preliminary data.</text>
</comment>
<accession>A0A423TTQ4</accession>
<feature type="transmembrane region" description="Helical" evidence="2">
    <location>
        <begin position="120"/>
        <end position="139"/>
    </location>
</feature>
<feature type="region of interest" description="Disordered" evidence="1">
    <location>
        <begin position="240"/>
        <end position="305"/>
    </location>
</feature>
<dbReference type="AlphaFoldDB" id="A0A423TTQ4"/>
<keyword evidence="2" id="KW-1133">Transmembrane helix</keyword>
<gene>
    <name evidence="3" type="ORF">C7M84_001453</name>
</gene>
<evidence type="ECO:0000256" key="1">
    <source>
        <dbReference type="SAM" id="MobiDB-lite"/>
    </source>
</evidence>
<dbReference type="SUPFAM" id="SSF103473">
    <property type="entry name" value="MFS general substrate transporter"/>
    <property type="match status" value="1"/>
</dbReference>
<dbReference type="Gene3D" id="1.20.1250.20">
    <property type="entry name" value="MFS general substrate transporter like domains"/>
    <property type="match status" value="2"/>
</dbReference>
<protein>
    <submittedName>
        <fullName evidence="3">Monocarboxylate transporter 9</fullName>
    </submittedName>
</protein>
<keyword evidence="2" id="KW-0812">Transmembrane</keyword>
<feature type="transmembrane region" description="Helical" evidence="2">
    <location>
        <begin position="176"/>
        <end position="196"/>
    </location>
</feature>
<organism evidence="3 4">
    <name type="scientific">Penaeus vannamei</name>
    <name type="common">Whiteleg shrimp</name>
    <name type="synonym">Litopenaeus vannamei</name>
    <dbReference type="NCBI Taxonomy" id="6689"/>
    <lineage>
        <taxon>Eukaryota</taxon>
        <taxon>Metazoa</taxon>
        <taxon>Ecdysozoa</taxon>
        <taxon>Arthropoda</taxon>
        <taxon>Crustacea</taxon>
        <taxon>Multicrustacea</taxon>
        <taxon>Malacostraca</taxon>
        <taxon>Eumalacostraca</taxon>
        <taxon>Eucarida</taxon>
        <taxon>Decapoda</taxon>
        <taxon>Dendrobranchiata</taxon>
        <taxon>Penaeoidea</taxon>
        <taxon>Penaeidae</taxon>
        <taxon>Penaeus</taxon>
    </lineage>
</organism>
<feature type="transmembrane region" description="Helical" evidence="2">
    <location>
        <begin position="526"/>
        <end position="545"/>
    </location>
</feature>
<dbReference type="PANTHER" id="PTHR11360">
    <property type="entry name" value="MONOCARBOXYLATE TRANSPORTER"/>
    <property type="match status" value="1"/>
</dbReference>
<feature type="transmembrane region" description="Helical" evidence="2">
    <location>
        <begin position="50"/>
        <end position="76"/>
    </location>
</feature>
<feature type="compositionally biased region" description="Basic and acidic residues" evidence="1">
    <location>
        <begin position="264"/>
        <end position="276"/>
    </location>
</feature>
<feature type="transmembrane region" description="Helical" evidence="2">
    <location>
        <begin position="404"/>
        <end position="423"/>
    </location>
</feature>
<dbReference type="InterPro" id="IPR011701">
    <property type="entry name" value="MFS"/>
</dbReference>
<feature type="region of interest" description="Disordered" evidence="1">
    <location>
        <begin position="320"/>
        <end position="340"/>
    </location>
</feature>
<feature type="transmembrane region" description="Helical" evidence="2">
    <location>
        <begin position="145"/>
        <end position="164"/>
    </location>
</feature>
<dbReference type="Proteomes" id="UP000283509">
    <property type="component" value="Unassembled WGS sequence"/>
</dbReference>
<feature type="transmembrane region" description="Helical" evidence="2">
    <location>
        <begin position="461"/>
        <end position="482"/>
    </location>
</feature>
<evidence type="ECO:0000313" key="3">
    <source>
        <dbReference type="EMBL" id="ROT79829.1"/>
    </source>
</evidence>
<evidence type="ECO:0000313" key="4">
    <source>
        <dbReference type="Proteomes" id="UP000283509"/>
    </source>
</evidence>
<dbReference type="OrthoDB" id="6355006at2759"/>
<dbReference type="InterPro" id="IPR050327">
    <property type="entry name" value="Proton-linked_MCT"/>
</dbReference>
<dbReference type="Pfam" id="PF07690">
    <property type="entry name" value="MFS_1"/>
    <property type="match status" value="1"/>
</dbReference>
<dbReference type="InterPro" id="IPR036259">
    <property type="entry name" value="MFS_trans_sf"/>
</dbReference>
<keyword evidence="2" id="KW-0472">Membrane</keyword>
<proteinExistence type="predicted"/>
<keyword evidence="4" id="KW-1185">Reference proteome</keyword>
<feature type="transmembrane region" description="Helical" evidence="2">
    <location>
        <begin position="435"/>
        <end position="455"/>
    </location>
</feature>
<reference evidence="3 4" key="2">
    <citation type="submission" date="2019-01" db="EMBL/GenBank/DDBJ databases">
        <title>The decoding of complex shrimp genome reveals the adaptation for benthos swimmer, frequently molting mechanism and breeding impact on genome.</title>
        <authorList>
            <person name="Sun Y."/>
            <person name="Gao Y."/>
            <person name="Yu Y."/>
        </authorList>
    </citation>
    <scope>NUCLEOTIDE SEQUENCE [LARGE SCALE GENOMIC DNA]</scope>
    <source>
        <tissue evidence="3">Muscle</tissue>
    </source>
</reference>
<reference evidence="3 4" key="1">
    <citation type="submission" date="2018-04" db="EMBL/GenBank/DDBJ databases">
        <authorList>
            <person name="Zhang X."/>
            <person name="Yuan J."/>
            <person name="Li F."/>
            <person name="Xiang J."/>
        </authorList>
    </citation>
    <scope>NUCLEOTIDE SEQUENCE [LARGE SCALE GENOMIC DNA]</scope>
    <source>
        <tissue evidence="3">Muscle</tissue>
    </source>
</reference>
<name>A0A423TTQ4_PENVA</name>